<protein>
    <submittedName>
        <fullName evidence="2">Uncharacterized protein</fullName>
    </submittedName>
</protein>
<reference evidence="3" key="1">
    <citation type="journal article" date="2019" name="Int. J. Syst. Evol. Microbiol.">
        <title>The Global Catalogue of Microorganisms (GCM) 10K type strain sequencing project: providing services to taxonomists for standard genome sequencing and annotation.</title>
        <authorList>
            <consortium name="The Broad Institute Genomics Platform"/>
            <consortium name="The Broad Institute Genome Sequencing Center for Infectious Disease"/>
            <person name="Wu L."/>
            <person name="Ma J."/>
        </authorList>
    </citation>
    <scope>NUCLEOTIDE SEQUENCE [LARGE SCALE GENOMIC DNA]</scope>
    <source>
        <strain evidence="3">CCUG 55491</strain>
    </source>
</reference>
<keyword evidence="1" id="KW-0472">Membrane</keyword>
<evidence type="ECO:0000313" key="2">
    <source>
        <dbReference type="EMBL" id="MFD0738254.1"/>
    </source>
</evidence>
<sequence length="44" mass="4784">MTTDTARRYRAITAAIVISAVFVFTGYATFEQWAGLVRAMLGVG</sequence>
<dbReference type="Proteomes" id="UP001597090">
    <property type="component" value="Unassembled WGS sequence"/>
</dbReference>
<organism evidence="2 3">
    <name type="scientific">Lysobacter koreensis</name>
    <dbReference type="NCBI Taxonomy" id="266122"/>
    <lineage>
        <taxon>Bacteria</taxon>
        <taxon>Pseudomonadati</taxon>
        <taxon>Pseudomonadota</taxon>
        <taxon>Gammaproteobacteria</taxon>
        <taxon>Lysobacterales</taxon>
        <taxon>Lysobacteraceae</taxon>
        <taxon>Lysobacter</taxon>
    </lineage>
</organism>
<keyword evidence="3" id="KW-1185">Reference proteome</keyword>
<keyword evidence="1" id="KW-0812">Transmembrane</keyword>
<dbReference type="RefSeq" id="WP_386811186.1">
    <property type="nucleotide sequence ID" value="NZ_JBHTIH010000002.1"/>
</dbReference>
<feature type="transmembrane region" description="Helical" evidence="1">
    <location>
        <begin position="12"/>
        <end position="30"/>
    </location>
</feature>
<proteinExistence type="predicted"/>
<dbReference type="EMBL" id="JBHTIH010000002">
    <property type="protein sequence ID" value="MFD0738254.1"/>
    <property type="molecule type" value="Genomic_DNA"/>
</dbReference>
<evidence type="ECO:0000256" key="1">
    <source>
        <dbReference type="SAM" id="Phobius"/>
    </source>
</evidence>
<evidence type="ECO:0000313" key="3">
    <source>
        <dbReference type="Proteomes" id="UP001597090"/>
    </source>
</evidence>
<gene>
    <name evidence="2" type="ORF">ACFQZQ_02985</name>
</gene>
<comment type="caution">
    <text evidence="2">The sequence shown here is derived from an EMBL/GenBank/DDBJ whole genome shotgun (WGS) entry which is preliminary data.</text>
</comment>
<accession>A0ABW2YJU4</accession>
<keyword evidence="1" id="KW-1133">Transmembrane helix</keyword>
<name>A0ABW2YJU4_9GAMM</name>